<keyword evidence="3" id="KW-1185">Reference proteome</keyword>
<evidence type="ECO:0000256" key="1">
    <source>
        <dbReference type="SAM" id="MobiDB-lite"/>
    </source>
</evidence>
<feature type="compositionally biased region" description="Polar residues" evidence="1">
    <location>
        <begin position="1"/>
        <end position="16"/>
    </location>
</feature>
<dbReference type="Proteomes" id="UP000004931">
    <property type="component" value="Unassembled WGS sequence"/>
</dbReference>
<protein>
    <submittedName>
        <fullName evidence="2">Uncharacterized protein</fullName>
    </submittedName>
</protein>
<evidence type="ECO:0000313" key="3">
    <source>
        <dbReference type="Proteomes" id="UP000004931"/>
    </source>
</evidence>
<gene>
    <name evidence="2" type="ORF">GP2143_03858</name>
</gene>
<organism evidence="2 3">
    <name type="scientific">marine gamma proteobacterium HTCC2143</name>
    <dbReference type="NCBI Taxonomy" id="247633"/>
    <lineage>
        <taxon>Bacteria</taxon>
        <taxon>Pseudomonadati</taxon>
        <taxon>Pseudomonadota</taxon>
        <taxon>Gammaproteobacteria</taxon>
        <taxon>Cellvibrionales</taxon>
        <taxon>Spongiibacteraceae</taxon>
        <taxon>BD1-7 clade</taxon>
    </lineage>
</organism>
<accession>A0YDC3</accession>
<feature type="region of interest" description="Disordered" evidence="1">
    <location>
        <begin position="1"/>
        <end position="30"/>
    </location>
</feature>
<evidence type="ECO:0000313" key="2">
    <source>
        <dbReference type="EMBL" id="EAW31226.1"/>
    </source>
</evidence>
<dbReference type="AlphaFoldDB" id="A0YDC3"/>
<comment type="caution">
    <text evidence="2">The sequence shown here is derived from an EMBL/GenBank/DDBJ whole genome shotgun (WGS) entry which is preliminary data.</text>
</comment>
<sequence length="30" mass="3337">MADATGQFSRQHTGSNYVKKGDDISSYVSW</sequence>
<dbReference type="EMBL" id="AAVT01000004">
    <property type="protein sequence ID" value="EAW31226.1"/>
    <property type="molecule type" value="Genomic_DNA"/>
</dbReference>
<name>A0YDC3_9GAMM</name>
<proteinExistence type="predicted"/>
<reference evidence="2 3" key="1">
    <citation type="journal article" date="2010" name="J. Bacteriol.">
        <title>Genome sequence of the oligotrophic marine Gammaproteobacterium HTCC2143, isolated from the Oregon Coast.</title>
        <authorList>
            <person name="Oh H.M."/>
            <person name="Kang I."/>
            <person name="Ferriera S."/>
            <person name="Giovannoni S.J."/>
            <person name="Cho J.C."/>
        </authorList>
    </citation>
    <scope>NUCLEOTIDE SEQUENCE [LARGE SCALE GENOMIC DNA]</scope>
    <source>
        <strain evidence="2 3">HTCC2143</strain>
    </source>
</reference>